<evidence type="ECO:0000313" key="2">
    <source>
        <dbReference type="Proteomes" id="UP001244207"/>
    </source>
</evidence>
<comment type="caution">
    <text evidence="1">The sequence shown here is derived from an EMBL/GenBank/DDBJ whole genome shotgun (WGS) entry which is preliminary data.</text>
</comment>
<accession>A0AAD8XK85</accession>
<keyword evidence="2" id="KW-1185">Reference proteome</keyword>
<dbReference type="EMBL" id="JAHMHS010000014">
    <property type="protein sequence ID" value="KAK1728895.1"/>
    <property type="molecule type" value="Genomic_DNA"/>
</dbReference>
<proteinExistence type="predicted"/>
<name>A0AAD8XK85_GLOAC</name>
<dbReference type="GeneID" id="85396687"/>
<dbReference type="Proteomes" id="UP001244207">
    <property type="component" value="Unassembled WGS sequence"/>
</dbReference>
<sequence>MAASATPGSAWYVLSFVPLRILAFGCRVMHVRCITEYVRMVWTRILEVLIRRLGNRYPFSPLPFVVLIAKHARLHQGQLVVGKLMRRRLAKTCKDSGGLRTRAREVVWR</sequence>
<evidence type="ECO:0000313" key="1">
    <source>
        <dbReference type="EMBL" id="KAK1728895.1"/>
    </source>
</evidence>
<dbReference type="RefSeq" id="XP_060368950.1">
    <property type="nucleotide sequence ID" value="XM_060512789.1"/>
</dbReference>
<protein>
    <submittedName>
        <fullName evidence="1">Uncharacterized protein</fullName>
    </submittedName>
</protein>
<gene>
    <name evidence="1" type="ORF">BDZ83DRAFT_727622</name>
</gene>
<reference evidence="1" key="1">
    <citation type="submission" date="2021-12" db="EMBL/GenBank/DDBJ databases">
        <title>Comparative genomics, transcriptomics and evolutionary studies reveal genomic signatures of adaptation to plant cell wall in hemibiotrophic fungi.</title>
        <authorList>
            <consortium name="DOE Joint Genome Institute"/>
            <person name="Baroncelli R."/>
            <person name="Diaz J.F."/>
            <person name="Benocci T."/>
            <person name="Peng M."/>
            <person name="Battaglia E."/>
            <person name="Haridas S."/>
            <person name="Andreopoulos W."/>
            <person name="Labutti K."/>
            <person name="Pangilinan J."/>
            <person name="Floch G.L."/>
            <person name="Makela M.R."/>
            <person name="Henrissat B."/>
            <person name="Grigoriev I.V."/>
            <person name="Crouch J.A."/>
            <person name="De Vries R.P."/>
            <person name="Sukno S.A."/>
            <person name="Thon M.R."/>
        </authorList>
    </citation>
    <scope>NUCLEOTIDE SEQUENCE</scope>
    <source>
        <strain evidence="1">CBS 112980</strain>
    </source>
</reference>
<dbReference type="AlphaFoldDB" id="A0AAD8XK85"/>
<organism evidence="1 2">
    <name type="scientific">Glomerella acutata</name>
    <name type="common">Colletotrichum acutatum</name>
    <dbReference type="NCBI Taxonomy" id="27357"/>
    <lineage>
        <taxon>Eukaryota</taxon>
        <taxon>Fungi</taxon>
        <taxon>Dikarya</taxon>
        <taxon>Ascomycota</taxon>
        <taxon>Pezizomycotina</taxon>
        <taxon>Sordariomycetes</taxon>
        <taxon>Hypocreomycetidae</taxon>
        <taxon>Glomerellales</taxon>
        <taxon>Glomerellaceae</taxon>
        <taxon>Colletotrichum</taxon>
        <taxon>Colletotrichum acutatum species complex</taxon>
    </lineage>
</organism>